<reference evidence="1 2" key="1">
    <citation type="journal article" date="2014" name="MBio">
        <title>The Ordospora colligata genome; evolution of extreme reduction in microsporidia and host-to-parasite horizontal gene transfer.</title>
        <authorList>
            <person name="Pombert J.-F."/>
            <person name="Haag K.L."/>
            <person name="Beidas S."/>
            <person name="Ebert D."/>
            <person name="Keeling P.J."/>
        </authorList>
    </citation>
    <scope>NUCLEOTIDE SEQUENCE [LARGE SCALE GENOMIC DNA]</scope>
    <source>
        <strain evidence="1 2">OC4</strain>
    </source>
</reference>
<evidence type="ECO:0000313" key="1">
    <source>
        <dbReference type="EMBL" id="KHN69325.1"/>
    </source>
</evidence>
<gene>
    <name evidence="1" type="ORF">M896_080590</name>
</gene>
<dbReference type="GeneID" id="26262099"/>
<sequence length="375" mass="43412">MPLKYTPRMCMVPKIEQITTPNKNVQSYFMRTDASYYVNEKYRMAGYRTDEPIIHVLVYGRRLIVDNMAETVDIEGFFDIVNISIDRFGSLEEGLGWLGNRIVAVTERLRIDRKRSFVSVVFHDLLSRTELLGLCNLFINLLSFKGVLVTPYSLSQAVCVVSPSCVVINMYERYSTVSFVEDFWVVDAMCVSGESSKGFVLHDSVDFVDEFNKVRIFEEKNVYWCDLCDYKGECLDIMRQHFNEAHAGNVECHEGCDDHFKMHILMYDESGDLCSRIYARLGYVLTKEKIKKIGSKVMVIKHNECEVPEDELSACFERFGVHAEITVYEEPMDEAILGVMERFSNLDCMKEVWMTDKEWNSVGLRVLKEKVLFVI</sequence>
<dbReference type="AlphaFoldDB" id="A0A0B2UK33"/>
<dbReference type="OrthoDB" id="5572108at2759"/>
<dbReference type="VEuPathDB" id="MicrosporidiaDB:M896_080590"/>
<organism evidence="1 2">
    <name type="scientific">Ordospora colligata OC4</name>
    <dbReference type="NCBI Taxonomy" id="1354746"/>
    <lineage>
        <taxon>Eukaryota</taxon>
        <taxon>Fungi</taxon>
        <taxon>Fungi incertae sedis</taxon>
        <taxon>Microsporidia</taxon>
        <taxon>Ordosporidae</taxon>
        <taxon>Ordospora</taxon>
    </lineage>
</organism>
<accession>A0A0B2UK33</accession>
<name>A0A0B2UK33_9MICR</name>
<comment type="caution">
    <text evidence="1">The sequence shown here is derived from an EMBL/GenBank/DDBJ whole genome shotgun (WGS) entry which is preliminary data.</text>
</comment>
<dbReference type="InParanoid" id="A0A0B2UK33"/>
<dbReference type="EMBL" id="JOKQ01000008">
    <property type="protein sequence ID" value="KHN69325.1"/>
    <property type="molecule type" value="Genomic_DNA"/>
</dbReference>
<dbReference type="Pfam" id="PF17003">
    <property type="entry name" value="Actin_micro"/>
    <property type="match status" value="1"/>
</dbReference>
<proteinExistence type="predicted"/>
<dbReference type="HOGENOM" id="CLU_678091_0_0_1"/>
<keyword evidence="2" id="KW-1185">Reference proteome</keyword>
<dbReference type="Proteomes" id="UP000031056">
    <property type="component" value="Unassembled WGS sequence"/>
</dbReference>
<protein>
    <submittedName>
        <fullName evidence="1">Uncharacterized protein</fullName>
    </submittedName>
</protein>
<evidence type="ECO:0000313" key="2">
    <source>
        <dbReference type="Proteomes" id="UP000031056"/>
    </source>
</evidence>
<dbReference type="RefSeq" id="XP_014563367.1">
    <property type="nucleotide sequence ID" value="XM_014707881.1"/>
</dbReference>